<comment type="caution">
    <text evidence="5">The sequence shown here is derived from an EMBL/GenBank/DDBJ whole genome shotgun (WGS) entry which is preliminary data.</text>
</comment>
<sequence length="235" mass="26001">MEKSQINKVSQQTLIETQNIYKTYKLGTEIINALSGVDIKIKKGEFVSIVGKSGSGKSTLMHLIGLLDTPTSGKILLNDKDVSRLNQNELAFLRNKSIGFVFQSFNLLQRTSTIDNVILPLKYSKTPKSEWAQKALKMLELVGLSERKNNKPNELSGGQKQRIAIARALVNDPDLILADEPTGNLDSKTGAEIIELFRKLNKSGKTVVIVTHDEELANVTNRKIIIKDGKVSKSL</sequence>
<dbReference type="SUPFAM" id="SSF52540">
    <property type="entry name" value="P-loop containing nucleoside triphosphate hydrolases"/>
    <property type="match status" value="1"/>
</dbReference>
<feature type="domain" description="ABC transporter" evidence="4">
    <location>
        <begin position="15"/>
        <end position="235"/>
    </location>
</feature>
<dbReference type="Proteomes" id="UP000229756">
    <property type="component" value="Unassembled WGS sequence"/>
</dbReference>
<dbReference type="SMART" id="SM00382">
    <property type="entry name" value="AAA"/>
    <property type="match status" value="1"/>
</dbReference>
<reference evidence="6" key="1">
    <citation type="submission" date="2017-09" db="EMBL/GenBank/DDBJ databases">
        <title>Depth-based differentiation of microbial function through sediment-hosted aquifers and enrichment of novel symbionts in the deep terrestrial subsurface.</title>
        <authorList>
            <person name="Probst A.J."/>
            <person name="Ladd B."/>
            <person name="Jarett J.K."/>
            <person name="Geller-Mcgrath D.E."/>
            <person name="Sieber C.M.K."/>
            <person name="Emerson J.B."/>
            <person name="Anantharaman K."/>
            <person name="Thomas B.C."/>
            <person name="Malmstrom R."/>
            <person name="Stieglmeier M."/>
            <person name="Klingl A."/>
            <person name="Woyke T."/>
            <person name="Ryan C.M."/>
            <person name="Banfield J.F."/>
        </authorList>
    </citation>
    <scope>NUCLEOTIDE SEQUENCE [LARGE SCALE GENOMIC DNA]</scope>
</reference>
<evidence type="ECO:0000256" key="1">
    <source>
        <dbReference type="ARBA" id="ARBA00022448"/>
    </source>
</evidence>
<evidence type="ECO:0000256" key="3">
    <source>
        <dbReference type="ARBA" id="ARBA00022840"/>
    </source>
</evidence>
<dbReference type="PANTHER" id="PTHR24220">
    <property type="entry name" value="IMPORT ATP-BINDING PROTEIN"/>
    <property type="match status" value="1"/>
</dbReference>
<keyword evidence="2" id="KW-0547">Nucleotide-binding</keyword>
<dbReference type="AlphaFoldDB" id="A0A2M8EL68"/>
<proteinExistence type="predicted"/>
<dbReference type="GO" id="GO:0005524">
    <property type="term" value="F:ATP binding"/>
    <property type="evidence" value="ECO:0007669"/>
    <property type="project" value="UniProtKB-KW"/>
</dbReference>
<keyword evidence="1" id="KW-0813">Transport</keyword>
<dbReference type="GO" id="GO:0098796">
    <property type="term" value="C:membrane protein complex"/>
    <property type="evidence" value="ECO:0007669"/>
    <property type="project" value="UniProtKB-ARBA"/>
</dbReference>
<dbReference type="GO" id="GO:0016887">
    <property type="term" value="F:ATP hydrolysis activity"/>
    <property type="evidence" value="ECO:0007669"/>
    <property type="project" value="InterPro"/>
</dbReference>
<dbReference type="FunFam" id="3.40.50.300:FF:000032">
    <property type="entry name" value="Export ABC transporter ATP-binding protein"/>
    <property type="match status" value="1"/>
</dbReference>
<dbReference type="GO" id="GO:0005886">
    <property type="term" value="C:plasma membrane"/>
    <property type="evidence" value="ECO:0007669"/>
    <property type="project" value="TreeGrafter"/>
</dbReference>
<gene>
    <name evidence="5" type="ORF">CO058_03115</name>
</gene>
<dbReference type="PANTHER" id="PTHR24220:SF86">
    <property type="entry name" value="ABC TRANSPORTER ABCH.1"/>
    <property type="match status" value="1"/>
</dbReference>
<dbReference type="InterPro" id="IPR003593">
    <property type="entry name" value="AAA+_ATPase"/>
</dbReference>
<keyword evidence="3 5" id="KW-0067">ATP-binding</keyword>
<dbReference type="CDD" id="cd03255">
    <property type="entry name" value="ABC_MJ0796_LolCDE_FtsE"/>
    <property type="match status" value="1"/>
</dbReference>
<dbReference type="InterPro" id="IPR015854">
    <property type="entry name" value="ABC_transpr_LolD-like"/>
</dbReference>
<dbReference type="GO" id="GO:0022857">
    <property type="term" value="F:transmembrane transporter activity"/>
    <property type="evidence" value="ECO:0007669"/>
    <property type="project" value="TreeGrafter"/>
</dbReference>
<protein>
    <submittedName>
        <fullName evidence="5">Macrolide ABC transporter ATP-binding protein</fullName>
    </submittedName>
</protein>
<dbReference type="Gene3D" id="3.40.50.300">
    <property type="entry name" value="P-loop containing nucleotide triphosphate hydrolases"/>
    <property type="match status" value="1"/>
</dbReference>
<dbReference type="InterPro" id="IPR027417">
    <property type="entry name" value="P-loop_NTPase"/>
</dbReference>
<dbReference type="PROSITE" id="PS50893">
    <property type="entry name" value="ABC_TRANSPORTER_2"/>
    <property type="match status" value="1"/>
</dbReference>
<evidence type="ECO:0000313" key="6">
    <source>
        <dbReference type="Proteomes" id="UP000229756"/>
    </source>
</evidence>
<evidence type="ECO:0000313" key="5">
    <source>
        <dbReference type="EMBL" id="PJC23478.1"/>
    </source>
</evidence>
<name>A0A2M8EL68_UNCKA</name>
<dbReference type="PROSITE" id="PS00211">
    <property type="entry name" value="ABC_TRANSPORTER_1"/>
    <property type="match status" value="1"/>
</dbReference>
<dbReference type="InterPro" id="IPR003439">
    <property type="entry name" value="ABC_transporter-like_ATP-bd"/>
</dbReference>
<dbReference type="InterPro" id="IPR017871">
    <property type="entry name" value="ABC_transporter-like_CS"/>
</dbReference>
<organism evidence="5 6">
    <name type="scientific">candidate division WWE3 bacterium CG_4_9_14_0_2_um_filter_35_11</name>
    <dbReference type="NCBI Taxonomy" id="1975077"/>
    <lineage>
        <taxon>Bacteria</taxon>
        <taxon>Katanobacteria</taxon>
    </lineage>
</organism>
<accession>A0A2M8EL68</accession>
<dbReference type="EMBL" id="PFSJ01000024">
    <property type="protein sequence ID" value="PJC23478.1"/>
    <property type="molecule type" value="Genomic_DNA"/>
</dbReference>
<dbReference type="Pfam" id="PF00005">
    <property type="entry name" value="ABC_tran"/>
    <property type="match status" value="1"/>
</dbReference>
<dbReference type="InterPro" id="IPR017911">
    <property type="entry name" value="MacB-like_ATP-bd"/>
</dbReference>
<evidence type="ECO:0000259" key="4">
    <source>
        <dbReference type="PROSITE" id="PS50893"/>
    </source>
</evidence>
<evidence type="ECO:0000256" key="2">
    <source>
        <dbReference type="ARBA" id="ARBA00022741"/>
    </source>
</evidence>